<dbReference type="NCBIfam" id="TIGR00233">
    <property type="entry name" value="trpS"/>
    <property type="match status" value="1"/>
</dbReference>
<dbReference type="SUPFAM" id="SSF52374">
    <property type="entry name" value="Nucleotidylyl transferase"/>
    <property type="match status" value="1"/>
</dbReference>
<dbReference type="GO" id="GO:0005829">
    <property type="term" value="C:cytosol"/>
    <property type="evidence" value="ECO:0007669"/>
    <property type="project" value="TreeGrafter"/>
</dbReference>
<reference evidence="11 12" key="1">
    <citation type="journal article" date="2016" name="Environ. Microbiol.">
        <title>Genomic resolution of a cold subsurface aquifer community provides metabolic insights for novel microbes adapted to high CO concentrations.</title>
        <authorList>
            <person name="Probst A.J."/>
            <person name="Castelle C.J."/>
            <person name="Singh A."/>
            <person name="Brown C.T."/>
            <person name="Anantharaman K."/>
            <person name="Sharon I."/>
            <person name="Hug L.A."/>
            <person name="Burstein D."/>
            <person name="Emerson J.B."/>
            <person name="Thomas B.C."/>
            <person name="Banfield J.F."/>
        </authorList>
    </citation>
    <scope>NUCLEOTIDE SEQUENCE [LARGE SCALE GENOMIC DNA]</scope>
    <source>
        <strain evidence="11">CG2_30_40_21</strain>
    </source>
</reference>
<dbReference type="PROSITE" id="PS00178">
    <property type="entry name" value="AA_TRNA_LIGASE_I"/>
    <property type="match status" value="1"/>
</dbReference>
<comment type="caution">
    <text evidence="11">The sequence shown here is derived from an EMBL/GenBank/DDBJ whole genome shotgun (WGS) entry which is preliminary data.</text>
</comment>
<dbReference type="GO" id="GO:0004830">
    <property type="term" value="F:tryptophan-tRNA ligase activity"/>
    <property type="evidence" value="ECO:0007669"/>
    <property type="project" value="UniProtKB-UniRule"/>
</dbReference>
<dbReference type="GO" id="GO:0006436">
    <property type="term" value="P:tryptophanyl-tRNA aminoacylation"/>
    <property type="evidence" value="ECO:0007669"/>
    <property type="project" value="UniProtKB-UniRule"/>
</dbReference>
<evidence type="ECO:0000256" key="10">
    <source>
        <dbReference type="RuleBase" id="RU363036"/>
    </source>
</evidence>
<evidence type="ECO:0000256" key="2">
    <source>
        <dbReference type="ARBA" id="ARBA00013161"/>
    </source>
</evidence>
<keyword evidence="6 10" id="KW-0648">Protein biosynthesis</keyword>
<dbReference type="InterPro" id="IPR001412">
    <property type="entry name" value="aa-tRNA-synth_I_CS"/>
</dbReference>
<dbReference type="InterPro" id="IPR002306">
    <property type="entry name" value="Trp-tRNA-ligase"/>
</dbReference>
<dbReference type="Gene3D" id="1.10.240.10">
    <property type="entry name" value="Tyrosyl-Transfer RNA Synthetase"/>
    <property type="match status" value="1"/>
</dbReference>
<evidence type="ECO:0000256" key="9">
    <source>
        <dbReference type="NCBIfam" id="TIGR00233"/>
    </source>
</evidence>
<sequence length="328" mass="37260">MERVLSGMRPTGKLHLGHLLGALKNWQQLQNEYECFYMVADWHALTTGYADTTAFKQNIMDMVVDWLSAGISPEKCTIFQQSHVKEHAELYLLLSIITPISWLERNPTYKEQIIQLANVDLSTHGFLGYPVLQAADILLYRATVVPIGVDQAPHIELTREIARRFNHFYGNIFPEPQEKLAQVPKLPGIDGRKMSKSYENCIYLADTMDIVAKKIQNMFTDPTRIHVSDPGHPEGCVVYAFHQAFNPQDEKIVKTECLEAKRGCRACKSNLADILKLIMAEIHERQIEFRSSPKIIEQILEQGNKRASKIASCTMNEIMKAVFGAGRE</sequence>
<dbReference type="AlphaFoldDB" id="A0A1J5DX86"/>
<dbReference type="PANTHER" id="PTHR43766:SF1">
    <property type="entry name" value="TRYPTOPHAN--TRNA LIGASE, MITOCHONDRIAL"/>
    <property type="match status" value="1"/>
</dbReference>
<evidence type="ECO:0000256" key="6">
    <source>
        <dbReference type="ARBA" id="ARBA00022917"/>
    </source>
</evidence>
<dbReference type="PRINTS" id="PR01039">
    <property type="entry name" value="TRNASYNTHTRP"/>
</dbReference>
<dbReference type="InterPro" id="IPR002305">
    <property type="entry name" value="aa-tRNA-synth_Ic"/>
</dbReference>
<evidence type="ECO:0000313" key="12">
    <source>
        <dbReference type="Proteomes" id="UP000183085"/>
    </source>
</evidence>
<dbReference type="InterPro" id="IPR014729">
    <property type="entry name" value="Rossmann-like_a/b/a_fold"/>
</dbReference>
<dbReference type="Proteomes" id="UP000183085">
    <property type="component" value="Unassembled WGS sequence"/>
</dbReference>
<dbReference type="FunFam" id="1.10.240.10:FF:000005">
    <property type="entry name" value="Tryptophan--tRNA ligase"/>
    <property type="match status" value="1"/>
</dbReference>
<keyword evidence="3 10" id="KW-0436">Ligase</keyword>
<comment type="catalytic activity">
    <reaction evidence="8">
        <text>tRNA(Trp) + L-tryptophan + ATP = L-tryptophyl-tRNA(Trp) + AMP + diphosphate + H(+)</text>
        <dbReference type="Rhea" id="RHEA:24080"/>
        <dbReference type="Rhea" id="RHEA-COMP:9671"/>
        <dbReference type="Rhea" id="RHEA-COMP:9705"/>
        <dbReference type="ChEBI" id="CHEBI:15378"/>
        <dbReference type="ChEBI" id="CHEBI:30616"/>
        <dbReference type="ChEBI" id="CHEBI:33019"/>
        <dbReference type="ChEBI" id="CHEBI:57912"/>
        <dbReference type="ChEBI" id="CHEBI:78442"/>
        <dbReference type="ChEBI" id="CHEBI:78535"/>
        <dbReference type="ChEBI" id="CHEBI:456215"/>
        <dbReference type="EC" id="6.1.1.2"/>
    </reaction>
</comment>
<dbReference type="InterPro" id="IPR050203">
    <property type="entry name" value="Trp-tRNA_synthetase"/>
</dbReference>
<evidence type="ECO:0000256" key="8">
    <source>
        <dbReference type="ARBA" id="ARBA00049929"/>
    </source>
</evidence>
<keyword evidence="7 10" id="KW-0030">Aminoacyl-tRNA synthetase</keyword>
<evidence type="ECO:0000256" key="5">
    <source>
        <dbReference type="ARBA" id="ARBA00022840"/>
    </source>
</evidence>
<dbReference type="CDD" id="cd00806">
    <property type="entry name" value="TrpRS_core"/>
    <property type="match status" value="1"/>
</dbReference>
<dbReference type="Pfam" id="PF00579">
    <property type="entry name" value="tRNA-synt_1b"/>
    <property type="match status" value="1"/>
</dbReference>
<accession>A0A1J5DX86</accession>
<evidence type="ECO:0000256" key="3">
    <source>
        <dbReference type="ARBA" id="ARBA00022598"/>
    </source>
</evidence>
<protein>
    <recommendedName>
        <fullName evidence="2 9">Tryptophan--tRNA ligase</fullName>
        <ecNumber evidence="2 9">6.1.1.2</ecNumber>
    </recommendedName>
</protein>
<organism evidence="11 12">
    <name type="scientific">Candidatus Desantisbacteria bacterium CG2_30_40_21</name>
    <dbReference type="NCBI Taxonomy" id="1817895"/>
    <lineage>
        <taxon>Bacteria</taxon>
        <taxon>Candidatus Desantisiibacteriota</taxon>
    </lineage>
</organism>
<dbReference type="STRING" id="1817895.AUJ95_08920"/>
<dbReference type="Gene3D" id="3.40.50.620">
    <property type="entry name" value="HUPs"/>
    <property type="match status" value="1"/>
</dbReference>
<gene>
    <name evidence="11" type="ORF">AUJ95_08920</name>
</gene>
<dbReference type="GO" id="GO:0005524">
    <property type="term" value="F:ATP binding"/>
    <property type="evidence" value="ECO:0007669"/>
    <property type="project" value="UniProtKB-KW"/>
</dbReference>
<name>A0A1J5DX86_9BACT</name>
<keyword evidence="4 10" id="KW-0547">Nucleotide-binding</keyword>
<evidence type="ECO:0000313" key="11">
    <source>
        <dbReference type="EMBL" id="OIP36930.1"/>
    </source>
</evidence>
<evidence type="ECO:0000256" key="4">
    <source>
        <dbReference type="ARBA" id="ARBA00022741"/>
    </source>
</evidence>
<comment type="similarity">
    <text evidence="1 10">Belongs to the class-I aminoacyl-tRNA synthetase family.</text>
</comment>
<dbReference type="EMBL" id="MNYI01000231">
    <property type="protein sequence ID" value="OIP36930.1"/>
    <property type="molecule type" value="Genomic_DNA"/>
</dbReference>
<keyword evidence="5 10" id="KW-0067">ATP-binding</keyword>
<evidence type="ECO:0000256" key="7">
    <source>
        <dbReference type="ARBA" id="ARBA00023146"/>
    </source>
</evidence>
<dbReference type="PANTHER" id="PTHR43766">
    <property type="entry name" value="TRYPTOPHAN--TRNA LIGASE, MITOCHONDRIAL"/>
    <property type="match status" value="1"/>
</dbReference>
<evidence type="ECO:0000256" key="1">
    <source>
        <dbReference type="ARBA" id="ARBA00005594"/>
    </source>
</evidence>
<dbReference type="EC" id="6.1.1.2" evidence="2 9"/>
<proteinExistence type="inferred from homology"/>